<evidence type="ECO:0000313" key="2">
    <source>
        <dbReference type="Proteomes" id="UP001163603"/>
    </source>
</evidence>
<evidence type="ECO:0000313" key="1">
    <source>
        <dbReference type="EMBL" id="KAJ0053987.1"/>
    </source>
</evidence>
<dbReference type="EMBL" id="CM047736">
    <property type="protein sequence ID" value="KAJ0053987.1"/>
    <property type="molecule type" value="Genomic_DNA"/>
</dbReference>
<gene>
    <name evidence="1" type="ORF">Pint_00181</name>
</gene>
<comment type="caution">
    <text evidence="1">The sequence shown here is derived from an EMBL/GenBank/DDBJ whole genome shotgun (WGS) entry which is preliminary data.</text>
</comment>
<organism evidence="1 2">
    <name type="scientific">Pistacia integerrima</name>
    <dbReference type="NCBI Taxonomy" id="434235"/>
    <lineage>
        <taxon>Eukaryota</taxon>
        <taxon>Viridiplantae</taxon>
        <taxon>Streptophyta</taxon>
        <taxon>Embryophyta</taxon>
        <taxon>Tracheophyta</taxon>
        <taxon>Spermatophyta</taxon>
        <taxon>Magnoliopsida</taxon>
        <taxon>eudicotyledons</taxon>
        <taxon>Gunneridae</taxon>
        <taxon>Pentapetalae</taxon>
        <taxon>rosids</taxon>
        <taxon>malvids</taxon>
        <taxon>Sapindales</taxon>
        <taxon>Anacardiaceae</taxon>
        <taxon>Pistacia</taxon>
    </lineage>
</organism>
<proteinExistence type="predicted"/>
<name>A0ACC0ZPM8_9ROSI</name>
<protein>
    <submittedName>
        <fullName evidence="1">Uncharacterized protein</fullName>
    </submittedName>
</protein>
<reference evidence="2" key="1">
    <citation type="journal article" date="2023" name="G3 (Bethesda)">
        <title>Genome assembly and association tests identify interacting loci associated with vigor, precocity, and sex in interspecific pistachio rootstocks.</title>
        <authorList>
            <person name="Palmer W."/>
            <person name="Jacygrad E."/>
            <person name="Sagayaradj S."/>
            <person name="Cavanaugh K."/>
            <person name="Han R."/>
            <person name="Bertier L."/>
            <person name="Beede B."/>
            <person name="Kafkas S."/>
            <person name="Golino D."/>
            <person name="Preece J."/>
            <person name="Michelmore R."/>
        </authorList>
    </citation>
    <scope>NUCLEOTIDE SEQUENCE [LARGE SCALE GENOMIC DNA]</scope>
</reference>
<dbReference type="Proteomes" id="UP001163603">
    <property type="component" value="Chromosome 1"/>
</dbReference>
<accession>A0ACC0ZPM8</accession>
<keyword evidence="2" id="KW-1185">Reference proteome</keyword>
<sequence length="301" mass="34784">MMECFNDLDDDFFGSARKMILSRYPWIYLPRCASHEVEALLELTYLQIPLNHRTLQTANLIFKCLHKHDFDLIPRRNHTRNWLRPSLIKFAIEFYVLRSVLEIEKELKALQLPNDQNVFAEADAVYKAIHSTEFWSNRKTVLQVLQPIFQVLELVDCNVSTSGYLYDAMKKVENAFKQHCEGDDGISAEFKFGRNRIITPMHAAAAFLNPAYMGSQNFTEGDEIKKGLELLMSLVPTEEREALLKQMQLYRIKVSELFTATAVEMLWKSQSDLEPIAVDRISGLPEFADHEYVLGILESLD</sequence>